<dbReference type="Proteomes" id="UP000536275">
    <property type="component" value="Unassembled WGS sequence"/>
</dbReference>
<organism evidence="3 4">
    <name type="scientific">Candida albicans</name>
    <name type="common">Yeast</name>
    <dbReference type="NCBI Taxonomy" id="5476"/>
    <lineage>
        <taxon>Eukaryota</taxon>
        <taxon>Fungi</taxon>
        <taxon>Dikarya</taxon>
        <taxon>Ascomycota</taxon>
        <taxon>Saccharomycotina</taxon>
        <taxon>Pichiomycetes</taxon>
        <taxon>Debaryomycetaceae</taxon>
        <taxon>Candida/Lodderomyces clade</taxon>
        <taxon>Candida</taxon>
    </lineage>
</organism>
<dbReference type="CDD" id="cd23157">
    <property type="entry name" value="Prefoldin_5"/>
    <property type="match status" value="1"/>
</dbReference>
<evidence type="ECO:0000313" key="3">
    <source>
        <dbReference type="EMBL" id="KAF6063166.1"/>
    </source>
</evidence>
<name>A0A8H6BRN4_CANAX</name>
<dbReference type="Pfam" id="PF02996">
    <property type="entry name" value="Prefoldin"/>
    <property type="match status" value="1"/>
</dbReference>
<sequence>MSAAEPTNIDLNSLPPQQLVEFRKSIDEEITHFTQSLQALSAAQSKLKDCISSINNLEQSKENDLLVPLTSSLYIPGQVVTRNKYLVDIGTGYYVEKSADKAKLGYNNKIKKLDDDAKKLKNILVQKNELLNTVNLILRRKVIEMEQEQEGSSAGVTN</sequence>
<evidence type="ECO:0000256" key="1">
    <source>
        <dbReference type="ARBA" id="ARBA00010048"/>
    </source>
</evidence>
<comment type="similarity">
    <text evidence="1">Belongs to the prefoldin subunit alpha family.</text>
</comment>
<reference evidence="3 4" key="1">
    <citation type="submission" date="2020-03" db="EMBL/GenBank/DDBJ databases">
        <title>FDA dAtabase for Regulatory Grade micrObial Sequences (FDA-ARGOS): Supporting development and validation of Infectious Disease Dx tests.</title>
        <authorList>
            <person name="Campos J."/>
            <person name="Goldberg B."/>
            <person name="Tallon L."/>
            <person name="Sadzewicz L."/>
            <person name="Vavikolanu K."/>
            <person name="Mehta A."/>
            <person name="Aluvathingal J."/>
            <person name="Nadendla S."/>
            <person name="Nandy P."/>
            <person name="Geyer C."/>
            <person name="Yan Y."/>
            <person name="Sichtig H."/>
        </authorList>
    </citation>
    <scope>NUCLEOTIDE SEQUENCE [LARGE SCALE GENOMIC DNA]</scope>
    <source>
        <strain evidence="3 4">FDAARGOS_656</strain>
    </source>
</reference>
<dbReference type="GO" id="GO:0005737">
    <property type="term" value="C:cytoplasm"/>
    <property type="evidence" value="ECO:0007669"/>
    <property type="project" value="TreeGrafter"/>
</dbReference>
<comment type="caution">
    <text evidence="3">The sequence shown here is derived from an EMBL/GenBank/DDBJ whole genome shotgun (WGS) entry which is preliminary data.</text>
</comment>
<dbReference type="PANTHER" id="PTHR12674:SF2">
    <property type="entry name" value="PREFOLDIN SUBUNIT 5"/>
    <property type="match status" value="1"/>
</dbReference>
<dbReference type="NCBIfam" id="TIGR00293">
    <property type="entry name" value="prefoldin subunit alpha"/>
    <property type="match status" value="1"/>
</dbReference>
<accession>A0A8H6BRN4</accession>
<dbReference type="EMBL" id="JABWAD010000061">
    <property type="protein sequence ID" value="KAF6063166.1"/>
    <property type="molecule type" value="Genomic_DNA"/>
</dbReference>
<dbReference type="SUPFAM" id="SSF46579">
    <property type="entry name" value="Prefoldin"/>
    <property type="match status" value="1"/>
</dbReference>
<dbReference type="GO" id="GO:0051082">
    <property type="term" value="F:unfolded protein binding"/>
    <property type="evidence" value="ECO:0007669"/>
    <property type="project" value="InterPro"/>
</dbReference>
<evidence type="ECO:0000256" key="2">
    <source>
        <dbReference type="SAM" id="Coils"/>
    </source>
</evidence>
<proteinExistence type="inferred from homology"/>
<dbReference type="InterPro" id="IPR004127">
    <property type="entry name" value="Prefoldin_subunit_alpha"/>
</dbReference>
<dbReference type="InterPro" id="IPR009053">
    <property type="entry name" value="Prefoldin"/>
</dbReference>
<evidence type="ECO:0000313" key="4">
    <source>
        <dbReference type="Proteomes" id="UP000536275"/>
    </source>
</evidence>
<dbReference type="GO" id="GO:1990113">
    <property type="term" value="P:RNA polymerase I assembly"/>
    <property type="evidence" value="ECO:0007669"/>
    <property type="project" value="TreeGrafter"/>
</dbReference>
<dbReference type="InterPro" id="IPR011599">
    <property type="entry name" value="PFD_alpha_archaea"/>
</dbReference>
<dbReference type="GO" id="GO:0016272">
    <property type="term" value="C:prefoldin complex"/>
    <property type="evidence" value="ECO:0007669"/>
    <property type="project" value="InterPro"/>
</dbReference>
<dbReference type="GO" id="GO:0006457">
    <property type="term" value="P:protein folding"/>
    <property type="evidence" value="ECO:0007669"/>
    <property type="project" value="InterPro"/>
</dbReference>
<dbReference type="AlphaFoldDB" id="A0A8H6BRN4"/>
<gene>
    <name evidence="3" type="ORF">FOB64_006169</name>
</gene>
<protein>
    <submittedName>
        <fullName evidence="3">Prefoldin, alpha subunit</fullName>
    </submittedName>
</protein>
<dbReference type="Gene3D" id="1.10.287.370">
    <property type="match status" value="1"/>
</dbReference>
<dbReference type="GO" id="GO:1990115">
    <property type="term" value="P:RNA polymerase III assembly"/>
    <property type="evidence" value="ECO:0007669"/>
    <property type="project" value="TreeGrafter"/>
</dbReference>
<dbReference type="PANTHER" id="PTHR12674">
    <property type="entry name" value="PREFOLDIN SUBUNIT 5"/>
    <property type="match status" value="1"/>
</dbReference>
<dbReference type="GO" id="GO:1990114">
    <property type="term" value="P:RNA polymerase II core complex assembly"/>
    <property type="evidence" value="ECO:0007669"/>
    <property type="project" value="TreeGrafter"/>
</dbReference>
<feature type="coiled-coil region" evidence="2">
    <location>
        <begin position="103"/>
        <end position="130"/>
    </location>
</feature>
<keyword evidence="2" id="KW-0175">Coiled coil</keyword>